<proteinExistence type="inferred from homology"/>
<feature type="compositionally biased region" description="Low complexity" evidence="3">
    <location>
        <begin position="471"/>
        <end position="485"/>
    </location>
</feature>
<dbReference type="Gene3D" id="3.40.50.1820">
    <property type="entry name" value="alpha/beta hydrolase"/>
    <property type="match status" value="1"/>
</dbReference>
<organism evidence="6 7">
    <name type="scientific">Pyronema omphalodes (strain CBS 100304)</name>
    <name type="common">Pyronema confluens</name>
    <dbReference type="NCBI Taxonomy" id="1076935"/>
    <lineage>
        <taxon>Eukaryota</taxon>
        <taxon>Fungi</taxon>
        <taxon>Dikarya</taxon>
        <taxon>Ascomycota</taxon>
        <taxon>Pezizomycotina</taxon>
        <taxon>Pezizomycetes</taxon>
        <taxon>Pezizales</taxon>
        <taxon>Pyronemataceae</taxon>
        <taxon>Pyronema</taxon>
    </lineage>
</organism>
<dbReference type="InterPro" id="IPR044294">
    <property type="entry name" value="Lipase-like"/>
</dbReference>
<dbReference type="Pfam" id="PF05057">
    <property type="entry name" value="DUF676"/>
    <property type="match status" value="1"/>
</dbReference>
<dbReference type="PANTHER" id="PTHR12482">
    <property type="entry name" value="LIPASE ROG1-RELATED-RELATED"/>
    <property type="match status" value="1"/>
</dbReference>
<dbReference type="GO" id="GO:0047372">
    <property type="term" value="F:monoacylglycerol lipase activity"/>
    <property type="evidence" value="ECO:0007669"/>
    <property type="project" value="TreeGrafter"/>
</dbReference>
<sequence>MYHTTAWSRVLLSHARNYCNLSLSAHLKHFHIKTTMPKDNEVIPRKRGKGDHLCVFVHGLWGNPGHLAYMSDALQVTHDTSKLRILVVKKTAGWHTYDGIDTCGERVAWEIENEIKESENEGVKIKKISVVGYSLGGLIARYSIGLLYSKGYFDEIEPMNFCTFATPHLGVRTPLQGVHNHFWNVLGARTISVSGRQLFTIDSFRDTGRPLLAVLADPSTIFYKGLSMFKNKTIYANIINDRSVPFYTSSISSTNPYLDLTKISANYVPGYSPNILDPDTPFSVISEPPAPEEIALKDRILSTTAKVPKVIGFSLLICIGTTIYLLNAGLQHVLSMRRIQMHCSEEQGRGYAALPFLASKIQDEVDQAVIEGNHARKEEYLEEESGSELSDGAPATRRQRSRSRSRSRSSSRSYSTSSSMASDETAVPSSYTTTPPNPVASDKTNGKLDTSNGIKSHDNIDADEEVDISKPLLSNPNSNSNSPTNPDDEFPTLALTEEQFGMIENLDSLGIRKFHVWIHNARHSHAAIIMRRPRKSFEEGKMVISHWITERFEL</sequence>
<name>U4LK23_PYROM</name>
<protein>
    <submittedName>
        <fullName evidence="6">Similar to Putative lipase YOR059C acc. no. Q08448</fullName>
    </submittedName>
</protein>
<dbReference type="GO" id="GO:0005811">
    <property type="term" value="C:lipid droplet"/>
    <property type="evidence" value="ECO:0007669"/>
    <property type="project" value="TreeGrafter"/>
</dbReference>
<dbReference type="InterPro" id="IPR007751">
    <property type="entry name" value="DUF676_lipase-like"/>
</dbReference>
<keyword evidence="4" id="KW-0812">Transmembrane</keyword>
<dbReference type="InterPro" id="IPR029058">
    <property type="entry name" value="AB_hydrolase_fold"/>
</dbReference>
<keyword evidence="4" id="KW-1133">Transmembrane helix</keyword>
<keyword evidence="7" id="KW-1185">Reference proteome</keyword>
<dbReference type="AlphaFoldDB" id="U4LK23"/>
<dbReference type="SUPFAM" id="SSF53474">
    <property type="entry name" value="alpha/beta-Hydrolases"/>
    <property type="match status" value="1"/>
</dbReference>
<feature type="domain" description="DUF676" evidence="5">
    <location>
        <begin position="49"/>
        <end position="249"/>
    </location>
</feature>
<dbReference type="OrthoDB" id="273452at2759"/>
<dbReference type="Proteomes" id="UP000018144">
    <property type="component" value="Unassembled WGS sequence"/>
</dbReference>
<evidence type="ECO:0000259" key="5">
    <source>
        <dbReference type="Pfam" id="PF05057"/>
    </source>
</evidence>
<keyword evidence="4" id="KW-0472">Membrane</keyword>
<dbReference type="OMA" id="FCTPHVG"/>
<dbReference type="EMBL" id="HF935776">
    <property type="protein sequence ID" value="CCX13046.1"/>
    <property type="molecule type" value="Genomic_DNA"/>
</dbReference>
<evidence type="ECO:0000313" key="6">
    <source>
        <dbReference type="EMBL" id="CCX13046.1"/>
    </source>
</evidence>
<dbReference type="GO" id="GO:0016042">
    <property type="term" value="P:lipid catabolic process"/>
    <property type="evidence" value="ECO:0007669"/>
    <property type="project" value="UniProtKB-KW"/>
</dbReference>
<accession>U4LK23</accession>
<keyword evidence="2" id="KW-0442">Lipid degradation</keyword>
<gene>
    <name evidence="6" type="ORF">PCON_12639</name>
</gene>
<evidence type="ECO:0000256" key="2">
    <source>
        <dbReference type="ARBA" id="ARBA00022963"/>
    </source>
</evidence>
<dbReference type="GO" id="GO:0004622">
    <property type="term" value="F:phosphatidylcholine lysophospholipase activity"/>
    <property type="evidence" value="ECO:0007669"/>
    <property type="project" value="TreeGrafter"/>
</dbReference>
<feature type="region of interest" description="Disordered" evidence="3">
    <location>
        <begin position="378"/>
        <end position="491"/>
    </location>
</feature>
<feature type="compositionally biased region" description="Low complexity" evidence="3">
    <location>
        <begin position="410"/>
        <end position="419"/>
    </location>
</feature>
<evidence type="ECO:0000313" key="7">
    <source>
        <dbReference type="Proteomes" id="UP000018144"/>
    </source>
</evidence>
<evidence type="ECO:0000256" key="4">
    <source>
        <dbReference type="SAM" id="Phobius"/>
    </source>
</evidence>
<comment type="similarity">
    <text evidence="1">Belongs to the putative lipase ROG1 family.</text>
</comment>
<feature type="compositionally biased region" description="Basic residues" evidence="3">
    <location>
        <begin position="397"/>
        <end position="409"/>
    </location>
</feature>
<dbReference type="PANTHER" id="PTHR12482:SF65">
    <property type="entry name" value="ESTERASE, PUTATIVE (AFU_ORTHOLOGUE AFUA_3G12320)-RELATED"/>
    <property type="match status" value="1"/>
</dbReference>
<feature type="transmembrane region" description="Helical" evidence="4">
    <location>
        <begin position="310"/>
        <end position="330"/>
    </location>
</feature>
<evidence type="ECO:0000256" key="1">
    <source>
        <dbReference type="ARBA" id="ARBA00007920"/>
    </source>
</evidence>
<dbReference type="eggNOG" id="KOG4372">
    <property type="taxonomic scope" value="Eukaryota"/>
</dbReference>
<keyword evidence="2" id="KW-0443">Lipid metabolism</keyword>
<reference evidence="6 7" key="1">
    <citation type="journal article" date="2013" name="PLoS Genet.">
        <title>The genome and development-dependent transcriptomes of Pyronema confluens: a window into fungal evolution.</title>
        <authorList>
            <person name="Traeger S."/>
            <person name="Altegoer F."/>
            <person name="Freitag M."/>
            <person name="Gabaldon T."/>
            <person name="Kempken F."/>
            <person name="Kumar A."/>
            <person name="Marcet-Houben M."/>
            <person name="Poggeler S."/>
            <person name="Stajich J.E."/>
            <person name="Nowrousian M."/>
        </authorList>
    </citation>
    <scope>NUCLEOTIDE SEQUENCE [LARGE SCALE GENOMIC DNA]</scope>
    <source>
        <strain evidence="7">CBS 100304</strain>
        <tissue evidence="6">Vegetative mycelium</tissue>
    </source>
</reference>
<evidence type="ECO:0000256" key="3">
    <source>
        <dbReference type="SAM" id="MobiDB-lite"/>
    </source>
</evidence>